<accession>A0A919S200</accession>
<feature type="domain" description="Cell envelope-related transcriptional attenuator" evidence="3">
    <location>
        <begin position="100"/>
        <end position="253"/>
    </location>
</feature>
<keyword evidence="5" id="KW-1185">Reference proteome</keyword>
<comment type="caution">
    <text evidence="4">The sequence shown here is derived from an EMBL/GenBank/DDBJ whole genome shotgun (WGS) entry which is preliminary data.</text>
</comment>
<protein>
    <recommendedName>
        <fullName evidence="3">Cell envelope-related transcriptional attenuator domain-containing protein</fullName>
    </recommendedName>
</protein>
<dbReference type="InterPro" id="IPR050922">
    <property type="entry name" value="LytR/CpsA/Psr_CW_biosynth"/>
</dbReference>
<sequence>MNNNIKQRIKISIISVITLLILIISGLIGGYTYIKSKIFSEAKVQFEEKSDLFEEEKIEQKIEAEIEDEIEEKIPYEQQKGIINILLIGTDARSLNEKARSDTIMIATIDSNHKKVKVSSIMRDSYVEIKGCGENKINSAYAFGGPELLLDTIYRNFNIKIDKYIVVNFWGFEDIIDEIGGIDIDIKSYEISEINKYTGELRDVKSPKLIKEGFQHVDGQQALAYSRIRKVGNGSFERSERQRIIVTEITKKILALNPIQYPLIMNKILPYVKTNIEPIMIMNYGYTVYKLDEIKFEQLQIPVTELCEGRIYNGAWVFLMDRKQNSKVLNDFIYIDKPVDTQEFDYNNFRAVINQYLSKEKHLKISKHKSLK</sequence>
<keyword evidence="2" id="KW-0812">Transmembrane</keyword>
<comment type="similarity">
    <text evidence="1">Belongs to the LytR/CpsA/Psr (LCP) family.</text>
</comment>
<evidence type="ECO:0000256" key="1">
    <source>
        <dbReference type="ARBA" id="ARBA00006068"/>
    </source>
</evidence>
<dbReference type="Proteomes" id="UP000679179">
    <property type="component" value="Unassembled WGS sequence"/>
</dbReference>
<keyword evidence="2" id="KW-0472">Membrane</keyword>
<dbReference type="EMBL" id="BOPZ01000033">
    <property type="protein sequence ID" value="GIM30307.1"/>
    <property type="molecule type" value="Genomic_DNA"/>
</dbReference>
<reference evidence="4" key="1">
    <citation type="submission" date="2021-03" db="EMBL/GenBank/DDBJ databases">
        <title>Taxonomic study of Clostridium polyendosporum from meadow-gley soil under rice.</title>
        <authorList>
            <person name="Kobayashi H."/>
            <person name="Tanizawa Y."/>
            <person name="Yagura M."/>
        </authorList>
    </citation>
    <scope>NUCLEOTIDE SEQUENCE</scope>
    <source>
        <strain evidence="4">JCM 30710</strain>
    </source>
</reference>
<gene>
    <name evidence="4" type="ORF">CPJCM30710_29730</name>
</gene>
<organism evidence="4 5">
    <name type="scientific">Clostridium polyendosporum</name>
    <dbReference type="NCBI Taxonomy" id="69208"/>
    <lineage>
        <taxon>Bacteria</taxon>
        <taxon>Bacillati</taxon>
        <taxon>Bacillota</taxon>
        <taxon>Clostridia</taxon>
        <taxon>Eubacteriales</taxon>
        <taxon>Clostridiaceae</taxon>
        <taxon>Clostridium</taxon>
    </lineage>
</organism>
<dbReference type="Gene3D" id="3.40.630.190">
    <property type="entry name" value="LCP protein"/>
    <property type="match status" value="1"/>
</dbReference>
<proteinExistence type="inferred from homology"/>
<evidence type="ECO:0000259" key="3">
    <source>
        <dbReference type="Pfam" id="PF03816"/>
    </source>
</evidence>
<feature type="transmembrane region" description="Helical" evidence="2">
    <location>
        <begin position="12"/>
        <end position="34"/>
    </location>
</feature>
<evidence type="ECO:0000313" key="4">
    <source>
        <dbReference type="EMBL" id="GIM30307.1"/>
    </source>
</evidence>
<dbReference type="Pfam" id="PF03816">
    <property type="entry name" value="LytR_cpsA_psr"/>
    <property type="match status" value="1"/>
</dbReference>
<dbReference type="InterPro" id="IPR004474">
    <property type="entry name" value="LytR_CpsA_psr"/>
</dbReference>
<dbReference type="AlphaFoldDB" id="A0A919S200"/>
<evidence type="ECO:0000256" key="2">
    <source>
        <dbReference type="SAM" id="Phobius"/>
    </source>
</evidence>
<dbReference type="PANTHER" id="PTHR33392:SF6">
    <property type="entry name" value="POLYISOPRENYL-TEICHOIC ACID--PEPTIDOGLYCAN TEICHOIC ACID TRANSFERASE TAGU"/>
    <property type="match status" value="1"/>
</dbReference>
<dbReference type="NCBIfam" id="TIGR00350">
    <property type="entry name" value="lytR_cpsA_psr"/>
    <property type="match status" value="1"/>
</dbReference>
<evidence type="ECO:0000313" key="5">
    <source>
        <dbReference type="Proteomes" id="UP000679179"/>
    </source>
</evidence>
<dbReference type="PANTHER" id="PTHR33392">
    <property type="entry name" value="POLYISOPRENYL-TEICHOIC ACID--PEPTIDOGLYCAN TEICHOIC ACID TRANSFERASE TAGU"/>
    <property type="match status" value="1"/>
</dbReference>
<name>A0A919S200_9CLOT</name>
<dbReference type="RefSeq" id="WP_212904983.1">
    <property type="nucleotide sequence ID" value="NZ_BOPZ01000033.1"/>
</dbReference>
<keyword evidence="2" id="KW-1133">Transmembrane helix</keyword>